<evidence type="ECO:0000313" key="1">
    <source>
        <dbReference type="EMBL" id="RHC66101.1"/>
    </source>
</evidence>
<evidence type="ECO:0000313" key="2">
    <source>
        <dbReference type="Proteomes" id="UP000284621"/>
    </source>
</evidence>
<comment type="caution">
    <text evidence="1">The sequence shown here is derived from an EMBL/GenBank/DDBJ whole genome shotgun (WGS) entry which is preliminary data.</text>
</comment>
<dbReference type="InterPro" id="IPR025324">
    <property type="entry name" value="DUF4230"/>
</dbReference>
<sequence>MFVIYVLFPVLSDTGIFTEITTDDQNQAFSQAQKDMEKVANNDITILNSAKNNAKKLIEQYIINVGKQVGKEYKVKWLDKPKNTQGDILK</sequence>
<name>A0A414B6V1_9FIRM</name>
<reference evidence="1 2" key="1">
    <citation type="submission" date="2018-08" db="EMBL/GenBank/DDBJ databases">
        <title>A genome reference for cultivated species of the human gut microbiota.</title>
        <authorList>
            <person name="Zou Y."/>
            <person name="Xue W."/>
            <person name="Luo G."/>
        </authorList>
    </citation>
    <scope>NUCLEOTIDE SEQUENCE [LARGE SCALE GENOMIC DNA]</scope>
    <source>
        <strain evidence="1 2">AM34-3LB</strain>
    </source>
</reference>
<dbReference type="EMBL" id="QSID01000005">
    <property type="protein sequence ID" value="RHC66101.1"/>
    <property type="molecule type" value="Genomic_DNA"/>
</dbReference>
<protein>
    <submittedName>
        <fullName evidence="1">DUF4230 domain-containing protein</fullName>
    </submittedName>
</protein>
<dbReference type="RefSeq" id="WP_118380832.1">
    <property type="nucleotide sequence ID" value="NZ_CALLAX010000043.1"/>
</dbReference>
<dbReference type="Pfam" id="PF14014">
    <property type="entry name" value="DUF4230"/>
    <property type="match status" value="1"/>
</dbReference>
<organism evidence="1 2">
    <name type="scientific">Anaerobutyricum hallii</name>
    <dbReference type="NCBI Taxonomy" id="39488"/>
    <lineage>
        <taxon>Bacteria</taxon>
        <taxon>Bacillati</taxon>
        <taxon>Bacillota</taxon>
        <taxon>Clostridia</taxon>
        <taxon>Lachnospirales</taxon>
        <taxon>Lachnospiraceae</taxon>
        <taxon>Anaerobutyricum</taxon>
    </lineage>
</organism>
<gene>
    <name evidence="1" type="ORF">DW833_05470</name>
</gene>
<keyword evidence="2" id="KW-1185">Reference proteome</keyword>
<dbReference type="Proteomes" id="UP000284621">
    <property type="component" value="Unassembled WGS sequence"/>
</dbReference>
<dbReference type="AlphaFoldDB" id="A0A414B6V1"/>
<accession>A0A414B6V1</accession>
<proteinExistence type="predicted"/>